<sequence>MSEHGNSENIYDRFAQVTKQTHYLVANVEQLQAQVTELMETNAELSIENDHLRTMLKKMNQSKHGEDHLSGSRENLKKLYQQGFHVCSEYFGKRLEENESCTFCLDTIFGHEQSTIN</sequence>
<evidence type="ECO:0000313" key="7">
    <source>
        <dbReference type="Proteomes" id="UP000824180"/>
    </source>
</evidence>
<evidence type="ECO:0000256" key="2">
    <source>
        <dbReference type="ARBA" id="ARBA00022705"/>
    </source>
</evidence>
<keyword evidence="5" id="KW-0236">DNA replication inhibitor</keyword>
<dbReference type="GO" id="GO:0006260">
    <property type="term" value="P:DNA replication"/>
    <property type="evidence" value="ECO:0007669"/>
    <property type="project" value="UniProtKB-KW"/>
</dbReference>
<comment type="caution">
    <text evidence="6">The sequence shown here is derived from an EMBL/GenBank/DDBJ whole genome shotgun (WGS) entry which is preliminary data.</text>
</comment>
<accession>A0A9E2NUT9</accession>
<reference evidence="6" key="2">
    <citation type="submission" date="2021-04" db="EMBL/GenBank/DDBJ databases">
        <authorList>
            <person name="Gilroy R."/>
        </authorList>
    </citation>
    <scope>NUCLEOTIDE SEQUENCE</scope>
    <source>
        <strain evidence="6">876</strain>
    </source>
</reference>
<evidence type="ECO:0000256" key="5">
    <source>
        <dbReference type="ARBA" id="ARBA00022880"/>
    </source>
</evidence>
<dbReference type="SUPFAM" id="SSF58026">
    <property type="entry name" value="Delta-sleep-inducing peptide immunoreactive peptide"/>
    <property type="match status" value="1"/>
</dbReference>
<keyword evidence="1" id="KW-0963">Cytoplasm</keyword>
<dbReference type="Pfam" id="PF06156">
    <property type="entry name" value="YabA"/>
    <property type="match status" value="1"/>
</dbReference>
<evidence type="ECO:0000256" key="4">
    <source>
        <dbReference type="ARBA" id="ARBA00022833"/>
    </source>
</evidence>
<dbReference type="InterPro" id="IPR010377">
    <property type="entry name" value="YabA"/>
</dbReference>
<keyword evidence="3" id="KW-0479">Metal-binding</keyword>
<dbReference type="AlphaFoldDB" id="A0A9E2NUT9"/>
<evidence type="ECO:0000256" key="1">
    <source>
        <dbReference type="ARBA" id="ARBA00022490"/>
    </source>
</evidence>
<dbReference type="GO" id="GO:0008156">
    <property type="term" value="P:negative regulation of DNA replication"/>
    <property type="evidence" value="ECO:0007669"/>
    <property type="project" value="UniProtKB-KW"/>
</dbReference>
<reference evidence="6" key="1">
    <citation type="journal article" date="2021" name="PeerJ">
        <title>Extensive microbial diversity within the chicken gut microbiome revealed by metagenomics and culture.</title>
        <authorList>
            <person name="Gilroy R."/>
            <person name="Ravi A."/>
            <person name="Getino M."/>
            <person name="Pursley I."/>
            <person name="Horton D.L."/>
            <person name="Alikhan N.F."/>
            <person name="Baker D."/>
            <person name="Gharbi K."/>
            <person name="Hall N."/>
            <person name="Watson M."/>
            <person name="Adriaenssens E.M."/>
            <person name="Foster-Nyarko E."/>
            <person name="Jarju S."/>
            <person name="Secka A."/>
            <person name="Antonio M."/>
            <person name="Oren A."/>
            <person name="Chaudhuri R.R."/>
            <person name="La Ragione R."/>
            <person name="Hildebrand F."/>
            <person name="Pallen M.J."/>
        </authorList>
    </citation>
    <scope>NUCLEOTIDE SEQUENCE</scope>
    <source>
        <strain evidence="6">876</strain>
    </source>
</reference>
<keyword evidence="4" id="KW-0862">Zinc</keyword>
<dbReference type="Proteomes" id="UP000824180">
    <property type="component" value="Unassembled WGS sequence"/>
</dbReference>
<dbReference type="PIRSF" id="PIRSF021439">
    <property type="entry name" value="DUF972"/>
    <property type="match status" value="1"/>
</dbReference>
<dbReference type="GO" id="GO:0046872">
    <property type="term" value="F:metal ion binding"/>
    <property type="evidence" value="ECO:0007669"/>
    <property type="project" value="UniProtKB-KW"/>
</dbReference>
<gene>
    <name evidence="6" type="ORF">H9843_01160</name>
</gene>
<evidence type="ECO:0000313" key="6">
    <source>
        <dbReference type="EMBL" id="MBU3829505.1"/>
    </source>
</evidence>
<evidence type="ECO:0000256" key="3">
    <source>
        <dbReference type="ARBA" id="ARBA00022723"/>
    </source>
</evidence>
<proteinExistence type="predicted"/>
<protein>
    <submittedName>
        <fullName evidence="6">DNA replication initiation control protein YabA</fullName>
    </submittedName>
</protein>
<name>A0A9E2NUT9_9LACO</name>
<dbReference type="EMBL" id="JAHLFK010000007">
    <property type="protein sequence ID" value="MBU3829505.1"/>
    <property type="molecule type" value="Genomic_DNA"/>
</dbReference>
<keyword evidence="2" id="KW-0235">DNA replication</keyword>
<organism evidence="6 7">
    <name type="scientific">Candidatus Limosilactobacillus merdavium</name>
    <dbReference type="NCBI Taxonomy" id="2838651"/>
    <lineage>
        <taxon>Bacteria</taxon>
        <taxon>Bacillati</taxon>
        <taxon>Bacillota</taxon>
        <taxon>Bacilli</taxon>
        <taxon>Lactobacillales</taxon>
        <taxon>Lactobacillaceae</taxon>
        <taxon>Limosilactobacillus</taxon>
    </lineage>
</organism>